<dbReference type="AlphaFoldDB" id="A0A402AXJ2"/>
<comment type="caution">
    <text evidence="2">The sequence shown here is derived from an EMBL/GenBank/DDBJ whole genome shotgun (WGS) entry which is preliminary data.</text>
</comment>
<evidence type="ECO:0000256" key="1">
    <source>
        <dbReference type="SAM" id="MobiDB-lite"/>
    </source>
</evidence>
<dbReference type="EMBL" id="BIFS01000002">
    <property type="protein sequence ID" value="GCE23832.1"/>
    <property type="molecule type" value="Genomic_DNA"/>
</dbReference>
<feature type="region of interest" description="Disordered" evidence="1">
    <location>
        <begin position="1"/>
        <end position="20"/>
    </location>
</feature>
<protein>
    <submittedName>
        <fullName evidence="2">Uncharacterized protein</fullName>
    </submittedName>
</protein>
<evidence type="ECO:0000313" key="3">
    <source>
        <dbReference type="Proteomes" id="UP000287188"/>
    </source>
</evidence>
<dbReference type="Proteomes" id="UP000287188">
    <property type="component" value="Unassembled WGS sequence"/>
</dbReference>
<gene>
    <name evidence="2" type="ORF">KDK_76320</name>
</gene>
<feature type="compositionally biased region" description="Gly residues" evidence="1">
    <location>
        <begin position="8"/>
        <end position="20"/>
    </location>
</feature>
<evidence type="ECO:0000313" key="2">
    <source>
        <dbReference type="EMBL" id="GCE23832.1"/>
    </source>
</evidence>
<reference evidence="3" key="1">
    <citation type="submission" date="2018-12" db="EMBL/GenBank/DDBJ databases">
        <title>Tengunoibacter tsumagoiensis gen. nov., sp. nov., Dictyobacter kobayashii sp. nov., D. alpinus sp. nov., and D. joshuensis sp. nov. and description of Dictyobacteraceae fam. nov. within the order Ktedonobacterales isolated from Tengu-no-mugimeshi.</title>
        <authorList>
            <person name="Wang C.M."/>
            <person name="Zheng Y."/>
            <person name="Sakai Y."/>
            <person name="Toyoda A."/>
            <person name="Minakuchi Y."/>
            <person name="Abe K."/>
            <person name="Yokota A."/>
            <person name="Yabe S."/>
        </authorList>
    </citation>
    <scope>NUCLEOTIDE SEQUENCE [LARGE SCALE GENOMIC DNA]</scope>
    <source>
        <strain evidence="3">Uno11</strain>
    </source>
</reference>
<proteinExistence type="predicted"/>
<keyword evidence="3" id="KW-1185">Reference proteome</keyword>
<accession>A0A402AXJ2</accession>
<name>A0A402AXJ2_9CHLR</name>
<sequence>MTRQTVVGSGGGLSSFFGGGGSNTATFALTADTSADQTAFEQALRDKINSIKNVGTLTESASSGGFSGSNLEVDVKASDDATLRSAPSR</sequence>
<organism evidence="2 3">
    <name type="scientific">Dictyobacter kobayashii</name>
    <dbReference type="NCBI Taxonomy" id="2014872"/>
    <lineage>
        <taxon>Bacteria</taxon>
        <taxon>Bacillati</taxon>
        <taxon>Chloroflexota</taxon>
        <taxon>Ktedonobacteria</taxon>
        <taxon>Ktedonobacterales</taxon>
        <taxon>Dictyobacteraceae</taxon>
        <taxon>Dictyobacter</taxon>
    </lineage>
</organism>